<keyword evidence="2" id="KW-1185">Reference proteome</keyword>
<evidence type="ECO:0000313" key="3">
    <source>
        <dbReference type="RefSeq" id="XP_022236643.1"/>
    </source>
</evidence>
<dbReference type="Proteomes" id="UP000694941">
    <property type="component" value="Unplaced"/>
</dbReference>
<dbReference type="PANTHER" id="PTHR45915">
    <property type="entry name" value="TRANSCRIPTION INTERMEDIARY FACTOR"/>
    <property type="match status" value="1"/>
</dbReference>
<proteinExistence type="predicted"/>
<reference evidence="3" key="1">
    <citation type="submission" date="2025-08" db="UniProtKB">
        <authorList>
            <consortium name="RefSeq"/>
        </authorList>
    </citation>
    <scope>IDENTIFICATION</scope>
    <source>
        <tissue evidence="3">Muscle</tissue>
    </source>
</reference>
<evidence type="ECO:0000256" key="1">
    <source>
        <dbReference type="ARBA" id="ARBA00004123"/>
    </source>
</evidence>
<accession>A0ABM1RZ38</accession>
<dbReference type="RefSeq" id="XP_022236643.1">
    <property type="nucleotide sequence ID" value="XM_022380935.1"/>
</dbReference>
<gene>
    <name evidence="3" type="primary">LOC111084152</name>
</gene>
<dbReference type="PANTHER" id="PTHR45915:SF2">
    <property type="entry name" value="TOUTATIS, ISOFORM E"/>
    <property type="match status" value="1"/>
</dbReference>
<name>A0ABM1RZ38_LIMPO</name>
<protein>
    <submittedName>
        <fullName evidence="3">Bromodomain adjacent to zinc finger domain protein 2B-like</fullName>
    </submittedName>
</protein>
<organism evidence="2 3">
    <name type="scientific">Limulus polyphemus</name>
    <name type="common">Atlantic horseshoe crab</name>
    <dbReference type="NCBI Taxonomy" id="6850"/>
    <lineage>
        <taxon>Eukaryota</taxon>
        <taxon>Metazoa</taxon>
        <taxon>Ecdysozoa</taxon>
        <taxon>Arthropoda</taxon>
        <taxon>Chelicerata</taxon>
        <taxon>Merostomata</taxon>
        <taxon>Xiphosura</taxon>
        <taxon>Limulidae</taxon>
        <taxon>Limulus</taxon>
    </lineage>
</organism>
<comment type="subcellular location">
    <subcellularLocation>
        <location evidence="1">Nucleus</location>
    </subcellularLocation>
</comment>
<dbReference type="GeneID" id="111084152"/>
<sequence length="144" mass="16610">MEKLPTLSNLQLGLLNYDDKREQELLSIVRHLLVCVIDDPGIPNCPEAVSILDQKLWDVDVTSNTVSEVLRLFFVARDHTNKMCKWVTEKPFLSLNPTQKSEITAFLCNELLCSRVVTKQIESNIETLSNLRREKWVKEGNLRK</sequence>
<evidence type="ECO:0000313" key="2">
    <source>
        <dbReference type="Proteomes" id="UP000694941"/>
    </source>
</evidence>